<dbReference type="Gene3D" id="4.10.60.10">
    <property type="entry name" value="Zinc finger, CCHC-type"/>
    <property type="match status" value="1"/>
</dbReference>
<dbReference type="EMBL" id="OIVN01002594">
    <property type="protein sequence ID" value="SPD04935.1"/>
    <property type="molecule type" value="Genomic_DNA"/>
</dbReference>
<reference evidence="2" key="1">
    <citation type="submission" date="2018-02" db="EMBL/GenBank/DDBJ databases">
        <authorList>
            <person name="Cohen D.B."/>
            <person name="Kent A.D."/>
        </authorList>
    </citation>
    <scope>NUCLEOTIDE SEQUENCE</scope>
</reference>
<dbReference type="InterPro" id="IPR001878">
    <property type="entry name" value="Znf_CCHC"/>
</dbReference>
<protein>
    <recommendedName>
        <fullName evidence="1">CCHC-type domain-containing protein</fullName>
    </recommendedName>
</protein>
<dbReference type="SMART" id="SM00343">
    <property type="entry name" value="ZnF_C2HC"/>
    <property type="match status" value="2"/>
</dbReference>
<organism evidence="2">
    <name type="scientific">Fagus sylvatica</name>
    <name type="common">Beechnut</name>
    <dbReference type="NCBI Taxonomy" id="28930"/>
    <lineage>
        <taxon>Eukaryota</taxon>
        <taxon>Viridiplantae</taxon>
        <taxon>Streptophyta</taxon>
        <taxon>Embryophyta</taxon>
        <taxon>Tracheophyta</taxon>
        <taxon>Spermatophyta</taxon>
        <taxon>Magnoliopsida</taxon>
        <taxon>eudicotyledons</taxon>
        <taxon>Gunneridae</taxon>
        <taxon>Pentapetalae</taxon>
        <taxon>rosids</taxon>
        <taxon>fabids</taxon>
        <taxon>Fagales</taxon>
        <taxon>Fagaceae</taxon>
        <taxon>Fagus</taxon>
    </lineage>
</organism>
<evidence type="ECO:0000259" key="1">
    <source>
        <dbReference type="SMART" id="SM00343"/>
    </source>
</evidence>
<feature type="domain" description="CCHC-type" evidence="1">
    <location>
        <begin position="129"/>
        <end position="145"/>
    </location>
</feature>
<evidence type="ECO:0000313" key="2">
    <source>
        <dbReference type="EMBL" id="SPD04935.1"/>
    </source>
</evidence>
<dbReference type="InterPro" id="IPR054722">
    <property type="entry name" value="PolX-like_BBD"/>
</dbReference>
<dbReference type="SUPFAM" id="SSF57756">
    <property type="entry name" value="Retrovirus zinc finger-like domains"/>
    <property type="match status" value="1"/>
</dbReference>
<dbReference type="Pfam" id="PF22936">
    <property type="entry name" value="Pol_BBD"/>
    <property type="match status" value="1"/>
</dbReference>
<gene>
    <name evidence="2" type="ORF">FSB_LOCUS32817</name>
</gene>
<dbReference type="InterPro" id="IPR036875">
    <property type="entry name" value="Znf_CCHC_sf"/>
</dbReference>
<accession>A0A2N9GZ67</accession>
<feature type="domain" description="CCHC-type" evidence="1">
    <location>
        <begin position="111"/>
        <end position="127"/>
    </location>
</feature>
<sequence>MSIFLKGHRLWRYVTGEIQAPVRSKDEDDTEFADRLEDWDCKNHQIITYKRLDNQSMSSFLVPLPTLEFAMSQLLSHETRLRTLQPHHLDAVLTIAARPSNSSSSRNGPKYCKNCYKQRHLLSKCPTIQCRYCHKIGHIVYNCPTKPPKPGQSGILPRPVNHSVAAAAEDSPSDPSLLSIPVSELGPLVFTMVKQFMSSSDKVSFAVSGNTWYFDSACCNHMSPDSQLFSSVIPATHAPLIQTANGSHIAASHTGSISTPTLSLSNTYLIPNLTLNLISVGQLCELGFDLWFGSSSCHVQDPRTNQVFGTGRRVGRMFKPTSLHLPSTPTPPSSHVAHTASVFPLSLWHLHLGHVLV</sequence>
<proteinExistence type="predicted"/>
<dbReference type="GO" id="GO:0003676">
    <property type="term" value="F:nucleic acid binding"/>
    <property type="evidence" value="ECO:0007669"/>
    <property type="project" value="InterPro"/>
</dbReference>
<name>A0A2N9GZ67_FAGSY</name>
<dbReference type="AlphaFoldDB" id="A0A2N9GZ67"/>
<dbReference type="GO" id="GO:0008270">
    <property type="term" value="F:zinc ion binding"/>
    <property type="evidence" value="ECO:0007669"/>
    <property type="project" value="InterPro"/>
</dbReference>